<dbReference type="AlphaFoldDB" id="A0A6I8LVH3"/>
<dbReference type="Proteomes" id="UP000399805">
    <property type="component" value="Unassembled WGS sequence"/>
</dbReference>
<name>A0A6I8LVH3_9PSEU</name>
<evidence type="ECO:0000313" key="2">
    <source>
        <dbReference type="Proteomes" id="UP000399805"/>
    </source>
</evidence>
<evidence type="ECO:0000313" key="1">
    <source>
        <dbReference type="EMBL" id="VVJ22084.1"/>
    </source>
</evidence>
<gene>
    <name evidence="1" type="ORF">AA23TX_07095</name>
</gene>
<protein>
    <submittedName>
        <fullName evidence="1">Uncharacterized protein</fullName>
    </submittedName>
</protein>
<sequence length="44" mass="4687">MDGRSVIHVTTGDPTCFYSSTGKKGGFCPVGRGAAARTMRRRPT</sequence>
<accession>A0A6I8LVH3</accession>
<proteinExistence type="predicted"/>
<organism evidence="1 2">
    <name type="scientific">Amycolatopsis camponoti</name>
    <dbReference type="NCBI Taxonomy" id="2606593"/>
    <lineage>
        <taxon>Bacteria</taxon>
        <taxon>Bacillati</taxon>
        <taxon>Actinomycetota</taxon>
        <taxon>Actinomycetes</taxon>
        <taxon>Pseudonocardiales</taxon>
        <taxon>Pseudonocardiaceae</taxon>
        <taxon>Amycolatopsis</taxon>
    </lineage>
</organism>
<keyword evidence="2" id="KW-1185">Reference proteome</keyword>
<reference evidence="1 2" key="1">
    <citation type="submission" date="2019-09" db="EMBL/GenBank/DDBJ databases">
        <authorList>
            <person name="Leyn A S."/>
        </authorList>
    </citation>
    <scope>NUCLEOTIDE SEQUENCE [LARGE SCALE GENOMIC DNA]</scope>
    <source>
        <strain evidence="1">AA231_1</strain>
    </source>
</reference>
<dbReference type="EMBL" id="CABVGP010000002">
    <property type="protein sequence ID" value="VVJ22084.1"/>
    <property type="molecule type" value="Genomic_DNA"/>
</dbReference>